<dbReference type="PANTHER" id="PTHR36838">
    <property type="entry name" value="AUXIN EFFLUX CARRIER FAMILY PROTEIN"/>
    <property type="match status" value="1"/>
</dbReference>
<keyword evidence="7 8" id="KW-0472">Membrane</keyword>
<comment type="similarity">
    <text evidence="2">Belongs to the auxin efflux carrier (TC 2.A.69) family.</text>
</comment>
<feature type="transmembrane region" description="Helical" evidence="8">
    <location>
        <begin position="67"/>
        <end position="89"/>
    </location>
</feature>
<feature type="transmembrane region" description="Helical" evidence="8">
    <location>
        <begin position="125"/>
        <end position="145"/>
    </location>
</feature>
<keyword evidence="4" id="KW-1003">Cell membrane</keyword>
<protein>
    <submittedName>
        <fullName evidence="9">AEC family transporter</fullName>
    </submittedName>
</protein>
<evidence type="ECO:0000313" key="9">
    <source>
        <dbReference type="EMBL" id="HIY59479.1"/>
    </source>
</evidence>
<organism evidence="9 10">
    <name type="scientific">Candidatus Eisenbergiella pullistercoris</name>
    <dbReference type="NCBI Taxonomy" id="2838555"/>
    <lineage>
        <taxon>Bacteria</taxon>
        <taxon>Bacillati</taxon>
        <taxon>Bacillota</taxon>
        <taxon>Clostridia</taxon>
        <taxon>Lachnospirales</taxon>
        <taxon>Lachnospiraceae</taxon>
        <taxon>Eisenbergiella</taxon>
    </lineage>
</organism>
<dbReference type="Proteomes" id="UP000824007">
    <property type="component" value="Unassembled WGS sequence"/>
</dbReference>
<feature type="transmembrane region" description="Helical" evidence="8">
    <location>
        <begin position="6"/>
        <end position="25"/>
    </location>
</feature>
<feature type="transmembrane region" description="Helical" evidence="8">
    <location>
        <begin position="157"/>
        <end position="177"/>
    </location>
</feature>
<keyword evidence="3" id="KW-0813">Transport</keyword>
<evidence type="ECO:0000256" key="4">
    <source>
        <dbReference type="ARBA" id="ARBA00022475"/>
    </source>
</evidence>
<dbReference type="AlphaFoldDB" id="A0A9D1YN85"/>
<reference evidence="9" key="2">
    <citation type="submission" date="2021-04" db="EMBL/GenBank/DDBJ databases">
        <authorList>
            <person name="Gilroy R."/>
        </authorList>
    </citation>
    <scope>NUCLEOTIDE SEQUENCE</scope>
    <source>
        <strain evidence="9">ChiSxjej3B15-24422</strain>
    </source>
</reference>
<dbReference type="InterPro" id="IPR038770">
    <property type="entry name" value="Na+/solute_symporter_sf"/>
</dbReference>
<evidence type="ECO:0000256" key="1">
    <source>
        <dbReference type="ARBA" id="ARBA00004651"/>
    </source>
</evidence>
<reference evidence="9" key="1">
    <citation type="journal article" date="2021" name="PeerJ">
        <title>Extensive microbial diversity within the chicken gut microbiome revealed by metagenomics and culture.</title>
        <authorList>
            <person name="Gilroy R."/>
            <person name="Ravi A."/>
            <person name="Getino M."/>
            <person name="Pursley I."/>
            <person name="Horton D.L."/>
            <person name="Alikhan N.F."/>
            <person name="Baker D."/>
            <person name="Gharbi K."/>
            <person name="Hall N."/>
            <person name="Watson M."/>
            <person name="Adriaenssens E.M."/>
            <person name="Foster-Nyarko E."/>
            <person name="Jarju S."/>
            <person name="Secka A."/>
            <person name="Antonio M."/>
            <person name="Oren A."/>
            <person name="Chaudhuri R.R."/>
            <person name="La Ragione R."/>
            <person name="Hildebrand F."/>
            <person name="Pallen M.J."/>
        </authorList>
    </citation>
    <scope>NUCLEOTIDE SEQUENCE</scope>
    <source>
        <strain evidence="9">ChiSxjej3B15-24422</strain>
    </source>
</reference>
<evidence type="ECO:0000313" key="10">
    <source>
        <dbReference type="Proteomes" id="UP000824007"/>
    </source>
</evidence>
<comment type="caution">
    <text evidence="9">The sequence shown here is derived from an EMBL/GenBank/DDBJ whole genome shotgun (WGS) entry which is preliminary data.</text>
</comment>
<evidence type="ECO:0000256" key="8">
    <source>
        <dbReference type="SAM" id="Phobius"/>
    </source>
</evidence>
<sequence>MEISILLFFQILSMFLMLLMGLCLVKAGLLKAQDSRILSVLLLYLALPCAILDSFQVEYDGKILRGLLLAFAAAILCHVILLLAAGLLGKALHLTAVEKASVIYSNSSNLIIPIITAVLGPEWVVYSTAYVSVQLLLLWTHGKVLLSGQKGADLRKILTNINLLAVFAGILLFLTGLRLPEVLSDTLHSVGSMVAPASMFIAGMLIAGMRPRQIFGNRRAYGIVCLRMLAFPAVSLLVLRLLKTAAAGVSADAQTILLITFLAAITPPASAVIQMSQVYGQDSEYAGVLNVLSTLVCILTMPAAVLLYLM</sequence>
<dbReference type="PANTHER" id="PTHR36838:SF1">
    <property type="entry name" value="SLR1864 PROTEIN"/>
    <property type="match status" value="1"/>
</dbReference>
<comment type="subcellular location">
    <subcellularLocation>
        <location evidence="1">Cell membrane</location>
        <topology evidence="1">Multi-pass membrane protein</topology>
    </subcellularLocation>
</comment>
<feature type="transmembrane region" description="Helical" evidence="8">
    <location>
        <begin position="254"/>
        <end position="273"/>
    </location>
</feature>
<dbReference type="InterPro" id="IPR004776">
    <property type="entry name" value="Mem_transp_PIN-like"/>
</dbReference>
<evidence type="ECO:0000256" key="6">
    <source>
        <dbReference type="ARBA" id="ARBA00022989"/>
    </source>
</evidence>
<dbReference type="EMBL" id="DXDD01000026">
    <property type="protein sequence ID" value="HIY59479.1"/>
    <property type="molecule type" value="Genomic_DNA"/>
</dbReference>
<evidence type="ECO:0000256" key="2">
    <source>
        <dbReference type="ARBA" id="ARBA00010145"/>
    </source>
</evidence>
<evidence type="ECO:0000256" key="5">
    <source>
        <dbReference type="ARBA" id="ARBA00022692"/>
    </source>
</evidence>
<evidence type="ECO:0000256" key="7">
    <source>
        <dbReference type="ARBA" id="ARBA00023136"/>
    </source>
</evidence>
<evidence type="ECO:0000256" key="3">
    <source>
        <dbReference type="ARBA" id="ARBA00022448"/>
    </source>
</evidence>
<name>A0A9D1YN85_9FIRM</name>
<gene>
    <name evidence="9" type="ORF">H9831_02175</name>
</gene>
<dbReference type="Gene3D" id="1.20.1530.20">
    <property type="match status" value="1"/>
</dbReference>
<dbReference type="GO" id="GO:0055085">
    <property type="term" value="P:transmembrane transport"/>
    <property type="evidence" value="ECO:0007669"/>
    <property type="project" value="InterPro"/>
</dbReference>
<proteinExistence type="inferred from homology"/>
<feature type="transmembrane region" description="Helical" evidence="8">
    <location>
        <begin position="285"/>
        <end position="309"/>
    </location>
</feature>
<dbReference type="Pfam" id="PF03547">
    <property type="entry name" value="Mem_trans"/>
    <property type="match status" value="2"/>
</dbReference>
<keyword evidence="6 8" id="KW-1133">Transmembrane helix</keyword>
<feature type="transmembrane region" description="Helical" evidence="8">
    <location>
        <begin position="37"/>
        <end position="55"/>
    </location>
</feature>
<feature type="transmembrane region" description="Helical" evidence="8">
    <location>
        <begin position="220"/>
        <end position="242"/>
    </location>
</feature>
<dbReference type="GO" id="GO:0005886">
    <property type="term" value="C:plasma membrane"/>
    <property type="evidence" value="ECO:0007669"/>
    <property type="project" value="UniProtKB-SubCell"/>
</dbReference>
<keyword evidence="5 8" id="KW-0812">Transmembrane</keyword>
<accession>A0A9D1YN85</accession>
<feature type="transmembrane region" description="Helical" evidence="8">
    <location>
        <begin position="101"/>
        <end position="119"/>
    </location>
</feature>
<feature type="transmembrane region" description="Helical" evidence="8">
    <location>
        <begin position="189"/>
        <end position="208"/>
    </location>
</feature>